<name>A0A1G8ZD72_ACTMZ</name>
<dbReference type="SUPFAM" id="SSF46894">
    <property type="entry name" value="C-terminal effector domain of the bipartite response regulators"/>
    <property type="match status" value="1"/>
</dbReference>
<dbReference type="PROSITE" id="PS50043">
    <property type="entry name" value="HTH_LUXR_2"/>
    <property type="match status" value="1"/>
</dbReference>
<dbReference type="SUPFAM" id="SSF52172">
    <property type="entry name" value="CheY-like"/>
    <property type="match status" value="1"/>
</dbReference>
<dbReference type="PROSITE" id="PS50110">
    <property type="entry name" value="RESPONSE_REGULATORY"/>
    <property type="match status" value="1"/>
</dbReference>
<dbReference type="Pfam" id="PF00072">
    <property type="entry name" value="Response_reg"/>
    <property type="match status" value="1"/>
</dbReference>
<dbReference type="InterPro" id="IPR039420">
    <property type="entry name" value="WalR-like"/>
</dbReference>
<dbReference type="Gene3D" id="1.10.10.10">
    <property type="entry name" value="Winged helix-like DNA-binding domain superfamily/Winged helix DNA-binding domain"/>
    <property type="match status" value="1"/>
</dbReference>
<feature type="domain" description="HTH luxR-type" evidence="4">
    <location>
        <begin position="146"/>
        <end position="211"/>
    </location>
</feature>
<comment type="caution">
    <text evidence="2">Lacks conserved residue(s) required for the propagation of feature annotation.</text>
</comment>
<dbReference type="GO" id="GO:0000160">
    <property type="term" value="P:phosphorelay signal transduction system"/>
    <property type="evidence" value="ECO:0007669"/>
    <property type="project" value="InterPro"/>
</dbReference>
<dbReference type="InterPro" id="IPR016032">
    <property type="entry name" value="Sig_transdc_resp-reg_C-effctor"/>
</dbReference>
<dbReference type="AlphaFoldDB" id="A0A1G8ZD72"/>
<dbReference type="RefSeq" id="WP_092627529.1">
    <property type="nucleotide sequence ID" value="NZ_FNFM01000004.1"/>
</dbReference>
<dbReference type="Gene3D" id="3.40.50.2300">
    <property type="match status" value="1"/>
</dbReference>
<dbReference type="InterPro" id="IPR001789">
    <property type="entry name" value="Sig_transdc_resp-reg_receiver"/>
</dbReference>
<keyword evidence="1" id="KW-0238">DNA-binding</keyword>
<proteinExistence type="predicted"/>
<dbReference type="InterPro" id="IPR036388">
    <property type="entry name" value="WH-like_DNA-bd_sf"/>
</dbReference>
<reference evidence="7" key="1">
    <citation type="submission" date="2016-10" db="EMBL/GenBank/DDBJ databases">
        <authorList>
            <person name="Varghese N."/>
            <person name="Submissions S."/>
        </authorList>
    </citation>
    <scope>NUCLEOTIDE SEQUENCE [LARGE SCALE GENOMIC DNA]</scope>
    <source>
        <strain evidence="7">DSM 45460</strain>
    </source>
</reference>
<dbReference type="OrthoDB" id="2878275at2"/>
<feature type="domain" description="Response regulatory" evidence="5">
    <location>
        <begin position="3"/>
        <end position="119"/>
    </location>
</feature>
<evidence type="ECO:0000256" key="2">
    <source>
        <dbReference type="PROSITE-ProRule" id="PRU00169"/>
    </source>
</evidence>
<evidence type="ECO:0000313" key="7">
    <source>
        <dbReference type="Proteomes" id="UP000199213"/>
    </source>
</evidence>
<evidence type="ECO:0000256" key="3">
    <source>
        <dbReference type="SAM" id="MobiDB-lite"/>
    </source>
</evidence>
<dbReference type="InterPro" id="IPR000792">
    <property type="entry name" value="Tscrpt_reg_LuxR_C"/>
</dbReference>
<sequence>MADLVLGDNHTVFVEALVTVLPQRGLNVLDTAHSITETVRSVRRNKPDVCVLERFFTDGDSLNHLDEITAAGGSRMRVLLLTADPDAEGMRRAMREGAIGYVTKMCGLTALVEAVGKAAAGEPVTRLPRFPDGRRTGVSLPNNRDRASPRMSLTPREQDCLRLLVSGARTTTMAKQLGVSSTTVRTHVQALLGKLGVHSRLEAATFAVRHSLLEPPDEEDEAG</sequence>
<protein>
    <submittedName>
        <fullName evidence="6">Two component transcriptional regulator, LuxR family</fullName>
    </submittedName>
</protein>
<evidence type="ECO:0000313" key="6">
    <source>
        <dbReference type="EMBL" id="SDK12883.1"/>
    </source>
</evidence>
<dbReference type="Proteomes" id="UP000199213">
    <property type="component" value="Unassembled WGS sequence"/>
</dbReference>
<dbReference type="PRINTS" id="PR00038">
    <property type="entry name" value="HTHLUXR"/>
</dbReference>
<accession>A0A1G8ZD72</accession>
<dbReference type="Pfam" id="PF00196">
    <property type="entry name" value="GerE"/>
    <property type="match status" value="1"/>
</dbReference>
<keyword evidence="7" id="KW-1185">Reference proteome</keyword>
<dbReference type="PANTHER" id="PTHR43214">
    <property type="entry name" value="TWO-COMPONENT RESPONSE REGULATOR"/>
    <property type="match status" value="1"/>
</dbReference>
<dbReference type="CDD" id="cd06170">
    <property type="entry name" value="LuxR_C_like"/>
    <property type="match status" value="1"/>
</dbReference>
<dbReference type="GO" id="GO:0006355">
    <property type="term" value="P:regulation of DNA-templated transcription"/>
    <property type="evidence" value="ECO:0007669"/>
    <property type="project" value="InterPro"/>
</dbReference>
<evidence type="ECO:0000259" key="5">
    <source>
        <dbReference type="PROSITE" id="PS50110"/>
    </source>
</evidence>
<feature type="region of interest" description="Disordered" evidence="3">
    <location>
        <begin position="126"/>
        <end position="152"/>
    </location>
</feature>
<dbReference type="EMBL" id="FNFM01000004">
    <property type="protein sequence ID" value="SDK12883.1"/>
    <property type="molecule type" value="Genomic_DNA"/>
</dbReference>
<organism evidence="6 7">
    <name type="scientific">Actinopolyspora mzabensis</name>
    <dbReference type="NCBI Taxonomy" id="995066"/>
    <lineage>
        <taxon>Bacteria</taxon>
        <taxon>Bacillati</taxon>
        <taxon>Actinomycetota</taxon>
        <taxon>Actinomycetes</taxon>
        <taxon>Actinopolysporales</taxon>
        <taxon>Actinopolysporaceae</taxon>
        <taxon>Actinopolyspora</taxon>
    </lineage>
</organism>
<dbReference type="InterPro" id="IPR011006">
    <property type="entry name" value="CheY-like_superfamily"/>
</dbReference>
<gene>
    <name evidence="6" type="ORF">SAMN04487820_104380</name>
</gene>
<dbReference type="SMART" id="SM00448">
    <property type="entry name" value="REC"/>
    <property type="match status" value="1"/>
</dbReference>
<evidence type="ECO:0000256" key="1">
    <source>
        <dbReference type="ARBA" id="ARBA00023125"/>
    </source>
</evidence>
<dbReference type="PANTHER" id="PTHR43214:SF44">
    <property type="entry name" value="TWO-COMPONENT RESPONSE REGULATOR"/>
    <property type="match status" value="1"/>
</dbReference>
<dbReference type="SMART" id="SM00421">
    <property type="entry name" value="HTH_LUXR"/>
    <property type="match status" value="1"/>
</dbReference>
<evidence type="ECO:0000259" key="4">
    <source>
        <dbReference type="PROSITE" id="PS50043"/>
    </source>
</evidence>
<dbReference type="GO" id="GO:0003677">
    <property type="term" value="F:DNA binding"/>
    <property type="evidence" value="ECO:0007669"/>
    <property type="project" value="UniProtKB-KW"/>
</dbReference>